<dbReference type="InterPro" id="IPR036097">
    <property type="entry name" value="HisK_dim/P_sf"/>
</dbReference>
<protein>
    <recommendedName>
        <fullName evidence="2">histidine kinase</fullName>
        <ecNumber evidence="2">2.7.13.3</ecNumber>
    </recommendedName>
</protein>
<dbReference type="EC" id="2.7.13.3" evidence="2"/>
<dbReference type="InterPro" id="IPR036890">
    <property type="entry name" value="HATPase_C_sf"/>
</dbReference>
<evidence type="ECO:0000256" key="4">
    <source>
        <dbReference type="SAM" id="MobiDB-lite"/>
    </source>
</evidence>
<dbReference type="SUPFAM" id="SSF55781">
    <property type="entry name" value="GAF domain-like"/>
    <property type="match status" value="1"/>
</dbReference>
<dbReference type="InterPro" id="IPR029016">
    <property type="entry name" value="GAF-like_dom_sf"/>
</dbReference>
<evidence type="ECO:0000313" key="6">
    <source>
        <dbReference type="EMBL" id="MBE9068321.1"/>
    </source>
</evidence>
<name>A0A928ZVP7_LEPEC</name>
<comment type="caution">
    <text evidence="6">The sequence shown here is derived from an EMBL/GenBank/DDBJ whole genome shotgun (WGS) entry which is preliminary data.</text>
</comment>
<dbReference type="Proteomes" id="UP000615026">
    <property type="component" value="Unassembled WGS sequence"/>
</dbReference>
<feature type="domain" description="Histidine kinase" evidence="5">
    <location>
        <begin position="234"/>
        <end position="482"/>
    </location>
</feature>
<dbReference type="InterPro" id="IPR003661">
    <property type="entry name" value="HisK_dim/P_dom"/>
</dbReference>
<evidence type="ECO:0000259" key="5">
    <source>
        <dbReference type="PROSITE" id="PS50109"/>
    </source>
</evidence>
<feature type="compositionally biased region" description="Polar residues" evidence="4">
    <location>
        <begin position="8"/>
        <end position="17"/>
    </location>
</feature>
<organism evidence="6 7">
    <name type="scientific">Leptolyngbya cf. ectocarpi LEGE 11479</name>
    <dbReference type="NCBI Taxonomy" id="1828722"/>
    <lineage>
        <taxon>Bacteria</taxon>
        <taxon>Bacillati</taxon>
        <taxon>Cyanobacteriota</taxon>
        <taxon>Cyanophyceae</taxon>
        <taxon>Leptolyngbyales</taxon>
        <taxon>Leptolyngbyaceae</taxon>
        <taxon>Leptolyngbya group</taxon>
        <taxon>Leptolyngbya</taxon>
    </lineage>
</organism>
<dbReference type="Gene3D" id="3.30.565.10">
    <property type="entry name" value="Histidine kinase-like ATPase, C-terminal domain"/>
    <property type="match status" value="1"/>
</dbReference>
<dbReference type="Pfam" id="PF00512">
    <property type="entry name" value="HisKA"/>
    <property type="match status" value="1"/>
</dbReference>
<dbReference type="PANTHER" id="PTHR43102:SF2">
    <property type="entry name" value="GAF DOMAIN-CONTAINING PROTEIN"/>
    <property type="match status" value="1"/>
</dbReference>
<dbReference type="Gene3D" id="1.10.287.130">
    <property type="match status" value="1"/>
</dbReference>
<evidence type="ECO:0000313" key="7">
    <source>
        <dbReference type="Proteomes" id="UP000615026"/>
    </source>
</evidence>
<evidence type="ECO:0000256" key="2">
    <source>
        <dbReference type="ARBA" id="ARBA00012438"/>
    </source>
</evidence>
<feature type="region of interest" description="Disordered" evidence="4">
    <location>
        <begin position="1"/>
        <end position="23"/>
    </location>
</feature>
<dbReference type="SUPFAM" id="SSF55874">
    <property type="entry name" value="ATPase domain of HSP90 chaperone/DNA topoisomerase II/histidine kinase"/>
    <property type="match status" value="1"/>
</dbReference>
<dbReference type="RefSeq" id="WP_193994268.1">
    <property type="nucleotide sequence ID" value="NZ_JADEXP010000158.1"/>
</dbReference>
<reference evidence="6" key="1">
    <citation type="submission" date="2020-10" db="EMBL/GenBank/DDBJ databases">
        <authorList>
            <person name="Castelo-Branco R."/>
            <person name="Eusebio N."/>
            <person name="Adriana R."/>
            <person name="Vieira A."/>
            <person name="Brugerolle De Fraissinette N."/>
            <person name="Rezende De Castro R."/>
            <person name="Schneider M.P."/>
            <person name="Vasconcelos V."/>
            <person name="Leao P.N."/>
        </authorList>
    </citation>
    <scope>NUCLEOTIDE SEQUENCE</scope>
    <source>
        <strain evidence="6">LEGE 11479</strain>
    </source>
</reference>
<keyword evidence="3 6" id="KW-0808">Transferase</keyword>
<keyword evidence="7" id="KW-1185">Reference proteome</keyword>
<dbReference type="CDD" id="cd00082">
    <property type="entry name" value="HisKA"/>
    <property type="match status" value="1"/>
</dbReference>
<dbReference type="InterPro" id="IPR005467">
    <property type="entry name" value="His_kinase_dom"/>
</dbReference>
<evidence type="ECO:0000256" key="1">
    <source>
        <dbReference type="ARBA" id="ARBA00000085"/>
    </source>
</evidence>
<dbReference type="Pfam" id="PF01590">
    <property type="entry name" value="GAF"/>
    <property type="match status" value="1"/>
</dbReference>
<dbReference type="InterPro" id="IPR003018">
    <property type="entry name" value="GAF"/>
</dbReference>
<dbReference type="GO" id="GO:0000155">
    <property type="term" value="F:phosphorelay sensor kinase activity"/>
    <property type="evidence" value="ECO:0007669"/>
    <property type="project" value="InterPro"/>
</dbReference>
<dbReference type="SUPFAM" id="SSF47384">
    <property type="entry name" value="Homodimeric domain of signal transducing histidine kinase"/>
    <property type="match status" value="1"/>
</dbReference>
<keyword evidence="3 6" id="KW-0418">Kinase</keyword>
<comment type="catalytic activity">
    <reaction evidence="1">
        <text>ATP + protein L-histidine = ADP + protein N-phospho-L-histidine.</text>
        <dbReference type="EC" id="2.7.13.3"/>
    </reaction>
</comment>
<dbReference type="Gene3D" id="3.30.450.40">
    <property type="match status" value="1"/>
</dbReference>
<evidence type="ECO:0000256" key="3">
    <source>
        <dbReference type="ARBA" id="ARBA00022777"/>
    </source>
</evidence>
<accession>A0A928ZVP7</accession>
<dbReference type="PROSITE" id="PS50109">
    <property type="entry name" value="HIS_KIN"/>
    <property type="match status" value="1"/>
</dbReference>
<dbReference type="PANTHER" id="PTHR43102">
    <property type="entry name" value="SLR1143 PROTEIN"/>
    <property type="match status" value="1"/>
</dbReference>
<dbReference type="AlphaFoldDB" id="A0A928ZVP7"/>
<dbReference type="SMART" id="SM00065">
    <property type="entry name" value="GAF"/>
    <property type="match status" value="1"/>
</dbReference>
<sequence length="484" mass="54000">MHYGVTSAEASNNQFQPTDPHPVCLLDGTPPLAREQRRMRALEQLKLTESAPIPIFEEAAQSVARLLAVPICLVSVFEKHNQIFKATMGLSSLGLMNQLAATRELPKTESFGIQVVDSGQSLMLSDVAQHPAFSQSILVQKYGVQAYLGVPLMTSERCCIGTLEIMDIMPRQYTQQDLALLELNARWAMSEYEKQCWLEDGTIQQTIVNSQPISAPEEKLQGKIDTLRMSLISQLTQDLRNPLTAITGMAGMLSRKIYGPLTEKQQEYANVVLNSSQNLLSLTNEIMELGSLEHQPRELFLSPVDIEMLAQQSLQPVEFSYKQKDLAFNLSVEPGSRIWVLDKRIIKQLIYNLTLSIAKASAEGSTIRIHISRRDDRLTLAIWVSNPWLGEDLPQTVINWGRQNSILPPMPPVDAAYGFEAIENVSTPISSKSVNESDAIDIRQELGLLLSQRLTDIHDGDITIQGSQNHGYRYVVSFPPFDVG</sequence>
<dbReference type="EMBL" id="JADEXP010000158">
    <property type="protein sequence ID" value="MBE9068321.1"/>
    <property type="molecule type" value="Genomic_DNA"/>
</dbReference>
<proteinExistence type="predicted"/>
<dbReference type="SMART" id="SM00388">
    <property type="entry name" value="HisKA"/>
    <property type="match status" value="1"/>
</dbReference>
<gene>
    <name evidence="6" type="ORF">IQ260_16845</name>
</gene>